<comment type="caution">
    <text evidence="3">The sequence shown here is derived from an EMBL/GenBank/DDBJ whole genome shotgun (WGS) entry which is preliminary data.</text>
</comment>
<evidence type="ECO:0000313" key="4">
    <source>
        <dbReference type="Proteomes" id="UP001165041"/>
    </source>
</evidence>
<protein>
    <recommendedName>
        <fullName evidence="2">DUF5753 domain-containing protein</fullName>
    </recommendedName>
</protein>
<dbReference type="InterPro" id="IPR043917">
    <property type="entry name" value="DUF5753"/>
</dbReference>
<reference evidence="3" key="1">
    <citation type="submission" date="2023-02" db="EMBL/GenBank/DDBJ databases">
        <title>Kitasatospora phosalacinea NBRC 14627.</title>
        <authorList>
            <person name="Ichikawa N."/>
            <person name="Sato H."/>
            <person name="Tonouchi N."/>
        </authorList>
    </citation>
    <scope>NUCLEOTIDE SEQUENCE</scope>
    <source>
        <strain evidence="3">NBRC 14627</strain>
    </source>
</reference>
<feature type="domain" description="DUF5753" evidence="2">
    <location>
        <begin position="57"/>
        <end position="228"/>
    </location>
</feature>
<feature type="compositionally biased region" description="Polar residues" evidence="1">
    <location>
        <begin position="1"/>
        <end position="12"/>
    </location>
</feature>
<feature type="region of interest" description="Disordered" evidence="1">
    <location>
        <begin position="1"/>
        <end position="44"/>
    </location>
</feature>
<accession>A0A9W6QDZ1</accession>
<organism evidence="3 4">
    <name type="scientific">Kitasatospora phosalacinea</name>
    <dbReference type="NCBI Taxonomy" id="2065"/>
    <lineage>
        <taxon>Bacteria</taxon>
        <taxon>Bacillati</taxon>
        <taxon>Actinomycetota</taxon>
        <taxon>Actinomycetes</taxon>
        <taxon>Kitasatosporales</taxon>
        <taxon>Streptomycetaceae</taxon>
        <taxon>Kitasatospora</taxon>
    </lineage>
</organism>
<dbReference type="EMBL" id="BSSA01000038">
    <property type="protein sequence ID" value="GLW74680.1"/>
    <property type="molecule type" value="Genomic_DNA"/>
</dbReference>
<sequence>MRPTATFTNLTPVRNKERPMTDRTASAPDPAAAHASAVPQPDWPAPLQSGTGPVQAAFRRLVESTTHYLGYSPNIVWGNLQTLPYAEEVLRLVVDLHGTPRDVEAGAAERVARAQYIGSGGRTYHVLLGEQTLLTGIGGPGVMRPQLERLHDALSWPGLTLGIIPARARLAVYPGDGFGIHDETRVEVEGFRGGETITDHRVELFHRAFDLLQQSAVYGDEARALITQALQHT</sequence>
<evidence type="ECO:0000259" key="2">
    <source>
        <dbReference type="Pfam" id="PF19054"/>
    </source>
</evidence>
<proteinExistence type="predicted"/>
<name>A0A9W6QDZ1_9ACTN</name>
<evidence type="ECO:0000256" key="1">
    <source>
        <dbReference type="SAM" id="MobiDB-lite"/>
    </source>
</evidence>
<dbReference type="AlphaFoldDB" id="A0A9W6QDZ1"/>
<feature type="compositionally biased region" description="Low complexity" evidence="1">
    <location>
        <begin position="25"/>
        <end position="40"/>
    </location>
</feature>
<dbReference type="Proteomes" id="UP001165041">
    <property type="component" value="Unassembled WGS sequence"/>
</dbReference>
<dbReference type="Pfam" id="PF19054">
    <property type="entry name" value="DUF5753"/>
    <property type="match status" value="1"/>
</dbReference>
<gene>
    <name evidence="3" type="ORF">Kpho02_69780</name>
</gene>
<evidence type="ECO:0000313" key="3">
    <source>
        <dbReference type="EMBL" id="GLW74680.1"/>
    </source>
</evidence>